<sequence>MKDNFKLLNNIDMDLDKYEDLNIDKDKLKKKMRTQIKTKNKFKKNKLKKLIIASSVCVSISIVTLSNDRVWAVFGNIGRQIEQYFGKKENEFNGYKVSINESVEDKGIKMTLYEVLLDDGQILLSMNMDHSQFDESSLKKGLYKHKNYYWNKASVYIDNKKFILDSTSTIFEKEKEKKQDFLSTISLTSIDNNDDGYADIENYQLLDNIDVNKDYEMKVVFEEIGIHQVGLLPGAKYDNFIDIDGKWEFNFIVNGHKIKDETKTYDINKNIKLEDEGFKAELDIKMLRISPVSTKLIYNIKMGEGYEFENRYIDIELQDQDGNIIGGGSSGGGNAEGTYMNMELNVYQSDINKLSSIKIVPYQYYREKDSTNPKYNHIIKYEDKAINLDIK</sequence>
<evidence type="ECO:0008006" key="5">
    <source>
        <dbReference type="Google" id="ProtNLM"/>
    </source>
</evidence>
<dbReference type="KEGG" id="ril:CRIB_1041"/>
<gene>
    <name evidence="3" type="ORF">CRIB_1041</name>
</gene>
<dbReference type="GeneID" id="82205220"/>
<dbReference type="EMBL" id="LN555523">
    <property type="protein sequence ID" value="CED93792.1"/>
    <property type="molecule type" value="Genomic_DNA"/>
</dbReference>
<dbReference type="Gene3D" id="2.60.40.1630">
    <property type="entry name" value="bacillus anthracis domain"/>
    <property type="match status" value="1"/>
</dbReference>
<keyword evidence="4" id="KW-1185">Reference proteome</keyword>
<dbReference type="Pfam" id="PF18705">
    <property type="entry name" value="DUF5643"/>
    <property type="match status" value="1"/>
</dbReference>
<reference evidence="3 4" key="1">
    <citation type="submission" date="2014-04" db="EMBL/GenBank/DDBJ databases">
        <authorList>
            <person name="Hornung B.V."/>
        </authorList>
    </citation>
    <scope>NUCLEOTIDE SEQUENCE [LARGE SCALE GENOMIC DNA]</scope>
    <source>
        <strain evidence="3 4">CRIB</strain>
    </source>
</reference>
<dbReference type="Gene3D" id="2.60.40.1640">
    <property type="entry name" value="Conserved domain protein"/>
    <property type="match status" value="1"/>
</dbReference>
<evidence type="ECO:0000259" key="1">
    <source>
        <dbReference type="Pfam" id="PF13786"/>
    </source>
</evidence>
<evidence type="ECO:0000313" key="4">
    <source>
        <dbReference type="Proteomes" id="UP000245622"/>
    </source>
</evidence>
<name>A0A1V1I0M1_9FIRM</name>
<dbReference type="InterPro" id="IPR025436">
    <property type="entry name" value="DUF4179"/>
</dbReference>
<feature type="domain" description="DUF5643" evidence="2">
    <location>
        <begin position="262"/>
        <end position="372"/>
    </location>
</feature>
<dbReference type="Proteomes" id="UP000245622">
    <property type="component" value="Chromosome 1"/>
</dbReference>
<dbReference type="Pfam" id="PF13786">
    <property type="entry name" value="DUF4179"/>
    <property type="match status" value="1"/>
</dbReference>
<proteinExistence type="predicted"/>
<organism evidence="3 4">
    <name type="scientific">Romboutsia ilealis</name>
    <dbReference type="NCBI Taxonomy" id="1115758"/>
    <lineage>
        <taxon>Bacteria</taxon>
        <taxon>Bacillati</taxon>
        <taxon>Bacillota</taxon>
        <taxon>Clostridia</taxon>
        <taxon>Peptostreptococcales</taxon>
        <taxon>Peptostreptococcaceae</taxon>
        <taxon>Romboutsia</taxon>
    </lineage>
</organism>
<dbReference type="RefSeq" id="WP_180703476.1">
    <property type="nucleotide sequence ID" value="NZ_CASPYC010000113.1"/>
</dbReference>
<accession>A0A1V1I0M1</accession>
<feature type="domain" description="DUF4179" evidence="1">
    <location>
        <begin position="43"/>
        <end position="128"/>
    </location>
</feature>
<dbReference type="InterPro" id="IPR040680">
    <property type="entry name" value="DUF5643"/>
</dbReference>
<dbReference type="AlphaFoldDB" id="A0A1V1I0M1"/>
<evidence type="ECO:0000313" key="3">
    <source>
        <dbReference type="EMBL" id="CED93792.1"/>
    </source>
</evidence>
<evidence type="ECO:0000259" key="2">
    <source>
        <dbReference type="Pfam" id="PF18705"/>
    </source>
</evidence>
<protein>
    <recommendedName>
        <fullName evidence="5">DUF4179 domain-containing protein</fullName>
    </recommendedName>
</protein>